<sequence length="111" mass="12552">MTLNEDRTFYQISSSPPRPPDLVPPEADAAWSPTRDAPGEPTEEYEVNYIMDQRGSGDVAQYLVKWRGTPEDQATWDPAHHLTGCPALLRAWGRLQRRRPQARNQNAPPDA</sequence>
<dbReference type="CDD" id="cd00024">
    <property type="entry name" value="CD_CSD"/>
    <property type="match status" value="1"/>
</dbReference>
<reference evidence="5" key="2">
    <citation type="submission" date="2013-10" db="EMBL/GenBank/DDBJ databases">
        <authorList>
            <person name="Aslett M."/>
        </authorList>
    </citation>
    <scope>NUCLEOTIDE SEQUENCE [LARGE SCALE GENOMIC DNA]</scope>
    <source>
        <strain evidence="5">Houghton</strain>
    </source>
</reference>
<dbReference type="EMBL" id="HG674029">
    <property type="protein sequence ID" value="CDJ38776.1"/>
    <property type="molecule type" value="Genomic_DNA"/>
</dbReference>
<dbReference type="PROSITE" id="PS50013">
    <property type="entry name" value="CHROMO_2"/>
    <property type="match status" value="1"/>
</dbReference>
<dbReference type="GeneID" id="25250797"/>
<name>U6KLA4_EIMTE</name>
<evidence type="ECO:0000313" key="6">
    <source>
        <dbReference type="Proteomes" id="UP000030747"/>
    </source>
</evidence>
<dbReference type="InterPro" id="IPR016197">
    <property type="entry name" value="Chromo-like_dom_sf"/>
</dbReference>
<dbReference type="SUPFAM" id="SSF54160">
    <property type="entry name" value="Chromo domain-like"/>
    <property type="match status" value="1"/>
</dbReference>
<dbReference type="PANTHER" id="PTHR22812">
    <property type="entry name" value="CHROMOBOX PROTEIN"/>
    <property type="match status" value="1"/>
</dbReference>
<reference evidence="5" key="1">
    <citation type="submission" date="2013-10" db="EMBL/GenBank/DDBJ databases">
        <title>Genomic analysis of the causative agents of coccidiosis in chickens.</title>
        <authorList>
            <person name="Reid A.J."/>
            <person name="Blake D."/>
            <person name="Billington K."/>
            <person name="Browne H."/>
            <person name="Dunn M."/>
            <person name="Hung S."/>
            <person name="Kawahara F."/>
            <person name="Miranda-Saavedra D."/>
            <person name="Mourier T."/>
            <person name="Nagra H."/>
            <person name="Otto T.D."/>
            <person name="Rawlings N."/>
            <person name="Sanchez A."/>
            <person name="Sanders M."/>
            <person name="Subramaniam C."/>
            <person name="Tay Y."/>
            <person name="Dear P."/>
            <person name="Doerig C."/>
            <person name="Gruber A."/>
            <person name="Parkinson J."/>
            <person name="Shirley M."/>
            <person name="Wan K.L."/>
            <person name="Berriman M."/>
            <person name="Tomley F."/>
            <person name="Pain A."/>
        </authorList>
    </citation>
    <scope>NUCLEOTIDE SEQUENCE [LARGE SCALE GENOMIC DNA]</scope>
    <source>
        <strain evidence="5">Houghton</strain>
    </source>
</reference>
<dbReference type="GO" id="GO:0005634">
    <property type="term" value="C:nucleus"/>
    <property type="evidence" value="ECO:0007669"/>
    <property type="project" value="UniProtKB-SubCell"/>
</dbReference>
<evidence type="ECO:0000259" key="4">
    <source>
        <dbReference type="PROSITE" id="PS50013"/>
    </source>
</evidence>
<comment type="subcellular location">
    <subcellularLocation>
        <location evidence="1">Nucleus</location>
    </subcellularLocation>
</comment>
<feature type="domain" description="Chromo" evidence="4">
    <location>
        <begin position="45"/>
        <end position="104"/>
    </location>
</feature>
<evidence type="ECO:0000256" key="1">
    <source>
        <dbReference type="ARBA" id="ARBA00004123"/>
    </source>
</evidence>
<accession>U6KLA4</accession>
<protein>
    <recommendedName>
        <fullName evidence="4">Chromo domain-containing protein</fullName>
    </recommendedName>
</protein>
<keyword evidence="6" id="KW-1185">Reference proteome</keyword>
<dbReference type="InterPro" id="IPR000953">
    <property type="entry name" value="Chromo/chromo_shadow_dom"/>
</dbReference>
<dbReference type="VEuPathDB" id="ToxoDB:ETH_00007975"/>
<dbReference type="Pfam" id="PF00385">
    <property type="entry name" value="Chromo"/>
    <property type="match status" value="1"/>
</dbReference>
<dbReference type="InterPro" id="IPR023780">
    <property type="entry name" value="Chromo_domain"/>
</dbReference>
<dbReference type="OrthoDB" id="433924at2759"/>
<dbReference type="InterPro" id="IPR051219">
    <property type="entry name" value="Heterochromatin_chromo-domain"/>
</dbReference>
<dbReference type="RefSeq" id="XP_013229532.1">
    <property type="nucleotide sequence ID" value="XM_013374078.1"/>
</dbReference>
<proteinExistence type="predicted"/>
<evidence type="ECO:0000256" key="3">
    <source>
        <dbReference type="SAM" id="MobiDB-lite"/>
    </source>
</evidence>
<dbReference type="SMART" id="SM00298">
    <property type="entry name" value="CHROMO"/>
    <property type="match status" value="1"/>
</dbReference>
<gene>
    <name evidence="5" type="ORF">ETH_00007975</name>
</gene>
<dbReference type="VEuPathDB" id="ToxoDB:ETH2_1456800"/>
<keyword evidence="2" id="KW-0539">Nucleus</keyword>
<dbReference type="AlphaFoldDB" id="U6KLA4"/>
<evidence type="ECO:0000313" key="5">
    <source>
        <dbReference type="EMBL" id="CDJ38776.1"/>
    </source>
</evidence>
<organism evidence="5 6">
    <name type="scientific">Eimeria tenella</name>
    <name type="common">Coccidian parasite</name>
    <dbReference type="NCBI Taxonomy" id="5802"/>
    <lineage>
        <taxon>Eukaryota</taxon>
        <taxon>Sar</taxon>
        <taxon>Alveolata</taxon>
        <taxon>Apicomplexa</taxon>
        <taxon>Conoidasida</taxon>
        <taxon>Coccidia</taxon>
        <taxon>Eucoccidiorida</taxon>
        <taxon>Eimeriorina</taxon>
        <taxon>Eimeriidae</taxon>
        <taxon>Eimeria</taxon>
    </lineage>
</organism>
<evidence type="ECO:0000256" key="2">
    <source>
        <dbReference type="ARBA" id="ARBA00023242"/>
    </source>
</evidence>
<dbReference type="Proteomes" id="UP000030747">
    <property type="component" value="Unassembled WGS sequence"/>
</dbReference>
<dbReference type="Gene3D" id="2.40.50.40">
    <property type="match status" value="1"/>
</dbReference>
<feature type="region of interest" description="Disordered" evidence="3">
    <location>
        <begin position="1"/>
        <end position="41"/>
    </location>
</feature>